<dbReference type="InterPro" id="IPR036291">
    <property type="entry name" value="NAD(P)-bd_dom_sf"/>
</dbReference>
<dbReference type="GO" id="GO:0008677">
    <property type="term" value="F:2-dehydropantoate 2-reductase activity"/>
    <property type="evidence" value="ECO:0007669"/>
    <property type="project" value="UniProtKB-EC"/>
</dbReference>
<comment type="function">
    <text evidence="4">Catalyzes the NADPH-dependent reduction of ketopantoate into pantoic acid.</text>
</comment>
<dbReference type="HOGENOM" id="CLU_031468_2_0_1"/>
<dbReference type="GO" id="GO:0015940">
    <property type="term" value="P:pantothenate biosynthetic process"/>
    <property type="evidence" value="ECO:0007669"/>
    <property type="project" value="InterPro"/>
</dbReference>
<organism evidence="7 8">
    <name type="scientific">Exserohilum turcicum (strain 28A)</name>
    <name type="common">Northern leaf blight fungus</name>
    <name type="synonym">Setosphaeria turcica</name>
    <dbReference type="NCBI Taxonomy" id="671987"/>
    <lineage>
        <taxon>Eukaryota</taxon>
        <taxon>Fungi</taxon>
        <taxon>Dikarya</taxon>
        <taxon>Ascomycota</taxon>
        <taxon>Pezizomycotina</taxon>
        <taxon>Dothideomycetes</taxon>
        <taxon>Pleosporomycetidae</taxon>
        <taxon>Pleosporales</taxon>
        <taxon>Pleosporineae</taxon>
        <taxon>Pleosporaceae</taxon>
        <taxon>Exserohilum</taxon>
    </lineage>
</organism>
<dbReference type="InterPro" id="IPR013328">
    <property type="entry name" value="6PGD_dom2"/>
</dbReference>
<evidence type="ECO:0000256" key="2">
    <source>
        <dbReference type="ARBA" id="ARBA00022857"/>
    </source>
</evidence>
<dbReference type="Pfam" id="PF02558">
    <property type="entry name" value="ApbA"/>
    <property type="match status" value="1"/>
</dbReference>
<evidence type="ECO:0000256" key="4">
    <source>
        <dbReference type="RuleBase" id="RU362068"/>
    </source>
</evidence>
<dbReference type="InterPro" id="IPR013752">
    <property type="entry name" value="KPA_reductase"/>
</dbReference>
<keyword evidence="2 4" id="KW-0521">NADP</keyword>
<keyword evidence="3 4" id="KW-0560">Oxidoreductase</keyword>
<proteinExistence type="inferred from homology"/>
<evidence type="ECO:0000259" key="6">
    <source>
        <dbReference type="Pfam" id="PF08546"/>
    </source>
</evidence>
<evidence type="ECO:0000313" key="7">
    <source>
        <dbReference type="EMBL" id="EOA89725.1"/>
    </source>
</evidence>
<dbReference type="AlphaFoldDB" id="R0IY95"/>
<accession>R0IY95</accession>
<dbReference type="InterPro" id="IPR051402">
    <property type="entry name" value="KPR-Related"/>
</dbReference>
<dbReference type="Pfam" id="PF08546">
    <property type="entry name" value="ApbA_C"/>
    <property type="match status" value="1"/>
</dbReference>
<dbReference type="EC" id="1.1.1.169" evidence="4"/>
<sequence>MSRILVFGSGSVGTMYAMLLSRAGADIACVCRSNYEPALSRGFTVHSTLFGNQTFKPRVAKSVQEAVDNQASSVPFDFIVVCVKAVDTGVSPAEMIKPAVRESHTSIVVIQNGLGVEAIYHQAFPRNTVISGVTYMPTSQVEPCVVSHSETQTLFLGPYPTELTTPADKSSTEAFSQLIVAAGANATVCDDIQVERWKKLIGNTTWNPVCALSRCRDLQFLHATPDIAQGFITESMREVVAVASTLGYGDVIREDAVQAQIQRSKTRQWPGVQPSMLADIENDRPVEVEAVIGEVVRIARKHQVSVPRLETLYVLLKGYDYHLRAKQI</sequence>
<evidence type="ECO:0000256" key="3">
    <source>
        <dbReference type="ARBA" id="ARBA00023002"/>
    </source>
</evidence>
<dbReference type="OrthoDB" id="3609at2759"/>
<evidence type="ECO:0000259" key="5">
    <source>
        <dbReference type="Pfam" id="PF02558"/>
    </source>
</evidence>
<name>R0IY95_EXST2</name>
<dbReference type="GO" id="GO:0005737">
    <property type="term" value="C:cytoplasm"/>
    <property type="evidence" value="ECO:0007669"/>
    <property type="project" value="TreeGrafter"/>
</dbReference>
<dbReference type="InterPro" id="IPR008927">
    <property type="entry name" value="6-PGluconate_DH-like_C_sf"/>
</dbReference>
<dbReference type="Gene3D" id="3.40.50.720">
    <property type="entry name" value="NAD(P)-binding Rossmann-like Domain"/>
    <property type="match status" value="1"/>
</dbReference>
<dbReference type="SUPFAM" id="SSF51735">
    <property type="entry name" value="NAD(P)-binding Rossmann-fold domains"/>
    <property type="match status" value="1"/>
</dbReference>
<reference evidence="7 8" key="1">
    <citation type="journal article" date="2012" name="PLoS Pathog.">
        <title>Diverse lifestyles and strategies of plant pathogenesis encoded in the genomes of eighteen Dothideomycetes fungi.</title>
        <authorList>
            <person name="Ohm R.A."/>
            <person name="Feau N."/>
            <person name="Henrissat B."/>
            <person name="Schoch C.L."/>
            <person name="Horwitz B.A."/>
            <person name="Barry K.W."/>
            <person name="Condon B.J."/>
            <person name="Copeland A.C."/>
            <person name="Dhillon B."/>
            <person name="Glaser F."/>
            <person name="Hesse C.N."/>
            <person name="Kosti I."/>
            <person name="LaButti K."/>
            <person name="Lindquist E.A."/>
            <person name="Lucas S."/>
            <person name="Salamov A.A."/>
            <person name="Bradshaw R.E."/>
            <person name="Ciuffetti L."/>
            <person name="Hamelin R.C."/>
            <person name="Kema G.H.J."/>
            <person name="Lawrence C."/>
            <person name="Scott J.A."/>
            <person name="Spatafora J.W."/>
            <person name="Turgeon B.G."/>
            <person name="de Wit P.J.G.M."/>
            <person name="Zhong S."/>
            <person name="Goodwin S.B."/>
            <person name="Grigoriev I.V."/>
        </authorList>
    </citation>
    <scope>NUCLEOTIDE SEQUENCE [LARGE SCALE GENOMIC DNA]</scope>
    <source>
        <strain evidence="8">28A</strain>
    </source>
</reference>
<evidence type="ECO:0000256" key="1">
    <source>
        <dbReference type="ARBA" id="ARBA00007870"/>
    </source>
</evidence>
<protein>
    <recommendedName>
        <fullName evidence="4">2-dehydropantoate 2-reductase</fullName>
        <ecNumber evidence="4">1.1.1.169</ecNumber>
    </recommendedName>
    <alternativeName>
        <fullName evidence="4">Ketopantoate reductase</fullName>
    </alternativeName>
</protein>
<dbReference type="InterPro" id="IPR003710">
    <property type="entry name" value="ApbA"/>
</dbReference>
<dbReference type="RefSeq" id="XP_008022672.1">
    <property type="nucleotide sequence ID" value="XM_008024481.1"/>
</dbReference>
<reference evidence="7 8" key="2">
    <citation type="journal article" date="2013" name="PLoS Genet.">
        <title>Comparative genome structure, secondary metabolite, and effector coding capacity across Cochliobolus pathogens.</title>
        <authorList>
            <person name="Condon B.J."/>
            <person name="Leng Y."/>
            <person name="Wu D."/>
            <person name="Bushley K.E."/>
            <person name="Ohm R.A."/>
            <person name="Otillar R."/>
            <person name="Martin J."/>
            <person name="Schackwitz W."/>
            <person name="Grimwood J."/>
            <person name="MohdZainudin N."/>
            <person name="Xue C."/>
            <person name="Wang R."/>
            <person name="Manning V.A."/>
            <person name="Dhillon B."/>
            <person name="Tu Z.J."/>
            <person name="Steffenson B.J."/>
            <person name="Salamov A."/>
            <person name="Sun H."/>
            <person name="Lowry S."/>
            <person name="LaButti K."/>
            <person name="Han J."/>
            <person name="Copeland A."/>
            <person name="Lindquist E."/>
            <person name="Barry K."/>
            <person name="Schmutz J."/>
            <person name="Baker S.E."/>
            <person name="Ciuffetti L.M."/>
            <person name="Grigoriev I.V."/>
            <person name="Zhong S."/>
            <person name="Turgeon B.G."/>
        </authorList>
    </citation>
    <scope>NUCLEOTIDE SEQUENCE [LARGE SCALE GENOMIC DNA]</scope>
    <source>
        <strain evidence="8">28A</strain>
    </source>
</reference>
<dbReference type="PANTHER" id="PTHR21708:SF30">
    <property type="entry name" value="2-DEHYDROPANTOATE 2-REDUCTASE-RELATED"/>
    <property type="match status" value="1"/>
</dbReference>
<gene>
    <name evidence="7" type="ORF">SETTUDRAFT_103761</name>
</gene>
<dbReference type="FunFam" id="1.10.1040.10:FF:000017">
    <property type="entry name" value="2-dehydropantoate 2-reductase"/>
    <property type="match status" value="1"/>
</dbReference>
<keyword evidence="8" id="KW-1185">Reference proteome</keyword>
<comment type="catalytic activity">
    <reaction evidence="4">
        <text>(R)-pantoate + NADP(+) = 2-dehydropantoate + NADPH + H(+)</text>
        <dbReference type="Rhea" id="RHEA:16233"/>
        <dbReference type="ChEBI" id="CHEBI:11561"/>
        <dbReference type="ChEBI" id="CHEBI:15378"/>
        <dbReference type="ChEBI" id="CHEBI:15980"/>
        <dbReference type="ChEBI" id="CHEBI:57783"/>
        <dbReference type="ChEBI" id="CHEBI:58349"/>
        <dbReference type="EC" id="1.1.1.169"/>
    </reaction>
</comment>
<feature type="domain" description="Ketopantoate reductase N-terminal" evidence="5">
    <location>
        <begin position="4"/>
        <end position="160"/>
    </location>
</feature>
<feature type="domain" description="Ketopantoate reductase C-terminal" evidence="6">
    <location>
        <begin position="191"/>
        <end position="319"/>
    </location>
</feature>
<dbReference type="PANTHER" id="PTHR21708">
    <property type="entry name" value="PROBABLE 2-DEHYDROPANTOATE 2-REDUCTASE"/>
    <property type="match status" value="1"/>
</dbReference>
<dbReference type="GeneID" id="19395006"/>
<dbReference type="Gene3D" id="1.10.1040.10">
    <property type="entry name" value="N-(1-d-carboxylethyl)-l-norvaline Dehydrogenase, domain 2"/>
    <property type="match status" value="1"/>
</dbReference>
<dbReference type="InterPro" id="IPR013332">
    <property type="entry name" value="KPR_N"/>
</dbReference>
<dbReference type="SUPFAM" id="SSF48179">
    <property type="entry name" value="6-phosphogluconate dehydrogenase C-terminal domain-like"/>
    <property type="match status" value="1"/>
</dbReference>
<dbReference type="STRING" id="671987.R0IY95"/>
<evidence type="ECO:0000313" key="8">
    <source>
        <dbReference type="Proteomes" id="UP000016935"/>
    </source>
</evidence>
<dbReference type="eggNOG" id="ENOG502S3CY">
    <property type="taxonomic scope" value="Eukaryota"/>
</dbReference>
<dbReference type="NCBIfam" id="TIGR00745">
    <property type="entry name" value="apbA_panE"/>
    <property type="match status" value="1"/>
</dbReference>
<dbReference type="Proteomes" id="UP000016935">
    <property type="component" value="Unassembled WGS sequence"/>
</dbReference>
<dbReference type="EMBL" id="KB908504">
    <property type="protein sequence ID" value="EOA89725.1"/>
    <property type="molecule type" value="Genomic_DNA"/>
</dbReference>
<comment type="similarity">
    <text evidence="1 4">Belongs to the ketopantoate reductase family.</text>
</comment>